<evidence type="ECO:0000256" key="1">
    <source>
        <dbReference type="SAM" id="MobiDB-lite"/>
    </source>
</evidence>
<evidence type="ECO:0000313" key="2">
    <source>
        <dbReference type="EMBL" id="KAK9521449.1"/>
    </source>
</evidence>
<sequence length="268" mass="30385">MSKTHFARSMRAAAVKYEGRQVLQEDCYVDDILTSHNDLDQRKNIPANVKQIQEARGFKIKPRVFSGQSRRIGRKDKLERTKTKTMVLPNQMSNDENKALGLGNIVEEDKLQLMFGINFSKRKKKNEWPIKSAKELATAARESINKLQKKAFVAALTRAKAKKGKPKQNQNRAQTEPRRPPAGSAIRGLVDVKRFSSLARLVKTIAWIWRAAKTVIGQKKARKSSKWEAVSFAGVVSVREREDAQRHLSCISRGHNLPKHHDRQAGSL</sequence>
<gene>
    <name evidence="2" type="ORF">VZT92_021254</name>
</gene>
<dbReference type="AlphaFoldDB" id="A0AAW1EG11"/>
<organism evidence="2 3">
    <name type="scientific">Zoarces viviparus</name>
    <name type="common">Viviparous eelpout</name>
    <name type="synonym">Blennius viviparus</name>
    <dbReference type="NCBI Taxonomy" id="48416"/>
    <lineage>
        <taxon>Eukaryota</taxon>
        <taxon>Metazoa</taxon>
        <taxon>Chordata</taxon>
        <taxon>Craniata</taxon>
        <taxon>Vertebrata</taxon>
        <taxon>Euteleostomi</taxon>
        <taxon>Actinopterygii</taxon>
        <taxon>Neopterygii</taxon>
        <taxon>Teleostei</taxon>
        <taxon>Neoteleostei</taxon>
        <taxon>Acanthomorphata</taxon>
        <taxon>Eupercaria</taxon>
        <taxon>Perciformes</taxon>
        <taxon>Cottioidei</taxon>
        <taxon>Zoarcales</taxon>
        <taxon>Zoarcidae</taxon>
        <taxon>Zoarcinae</taxon>
        <taxon>Zoarces</taxon>
    </lineage>
</organism>
<evidence type="ECO:0000313" key="3">
    <source>
        <dbReference type="Proteomes" id="UP001488805"/>
    </source>
</evidence>
<dbReference type="Proteomes" id="UP001488805">
    <property type="component" value="Unassembled WGS sequence"/>
</dbReference>
<reference evidence="2 3" key="1">
    <citation type="journal article" date="2024" name="Genome Biol. Evol.">
        <title>Chromosome-level genome assembly of the viviparous eelpout Zoarces viviparus.</title>
        <authorList>
            <person name="Fuhrmann N."/>
            <person name="Brasseur M.V."/>
            <person name="Bakowski C.E."/>
            <person name="Podsiadlowski L."/>
            <person name="Prost S."/>
            <person name="Krehenwinkel H."/>
            <person name="Mayer C."/>
        </authorList>
    </citation>
    <scope>NUCLEOTIDE SEQUENCE [LARGE SCALE GENOMIC DNA]</scope>
    <source>
        <strain evidence="2">NO-MEL_2022_Ind0_liver</strain>
    </source>
</reference>
<proteinExistence type="predicted"/>
<protein>
    <submittedName>
        <fullName evidence="2">Uncharacterized protein</fullName>
    </submittedName>
</protein>
<accession>A0AAW1EG11</accession>
<dbReference type="EMBL" id="JBCEZU010000329">
    <property type="protein sequence ID" value="KAK9521449.1"/>
    <property type="molecule type" value="Genomic_DNA"/>
</dbReference>
<comment type="caution">
    <text evidence="2">The sequence shown here is derived from an EMBL/GenBank/DDBJ whole genome shotgun (WGS) entry which is preliminary data.</text>
</comment>
<name>A0AAW1EG11_ZOAVI</name>
<feature type="region of interest" description="Disordered" evidence="1">
    <location>
        <begin position="158"/>
        <end position="185"/>
    </location>
</feature>
<keyword evidence="3" id="KW-1185">Reference proteome</keyword>